<evidence type="ECO:0000256" key="2">
    <source>
        <dbReference type="ARBA" id="ARBA00022729"/>
    </source>
</evidence>
<dbReference type="RefSeq" id="WP_201505152.1">
    <property type="nucleotide sequence ID" value="NZ_BAAAFR010000005.1"/>
</dbReference>
<dbReference type="PIRSF" id="PIRSF002825">
    <property type="entry name" value="CfbpA"/>
    <property type="match status" value="1"/>
</dbReference>
<gene>
    <name evidence="5" type="ORF">GCM10009129_18820</name>
</gene>
<comment type="similarity">
    <text evidence="1">Belongs to the bacterial solute-binding protein 1 family.</text>
</comment>
<evidence type="ECO:0000256" key="1">
    <source>
        <dbReference type="ARBA" id="ARBA00008520"/>
    </source>
</evidence>
<dbReference type="EMBL" id="BAAAFR010000005">
    <property type="protein sequence ID" value="GAA0321239.1"/>
    <property type="molecule type" value="Genomic_DNA"/>
</dbReference>
<proteinExistence type="inferred from homology"/>
<accession>A0ABP3FRA4</accession>
<dbReference type="PANTHER" id="PTHR30006:SF15">
    <property type="entry name" value="IRON-UTILIZATION PERIPLASMIC PROTEIN"/>
    <property type="match status" value="1"/>
</dbReference>
<dbReference type="SUPFAM" id="SSF53850">
    <property type="entry name" value="Periplasmic binding protein-like II"/>
    <property type="match status" value="1"/>
</dbReference>
<keyword evidence="6" id="KW-1185">Reference proteome</keyword>
<dbReference type="Pfam" id="PF13416">
    <property type="entry name" value="SBP_bac_8"/>
    <property type="match status" value="1"/>
</dbReference>
<reference evidence="6" key="1">
    <citation type="journal article" date="2019" name="Int. J. Syst. Evol. Microbiol.">
        <title>The Global Catalogue of Microorganisms (GCM) 10K type strain sequencing project: providing services to taxonomists for standard genome sequencing and annotation.</title>
        <authorList>
            <consortium name="The Broad Institute Genomics Platform"/>
            <consortium name="The Broad Institute Genome Sequencing Center for Infectious Disease"/>
            <person name="Wu L."/>
            <person name="Ma J."/>
        </authorList>
    </citation>
    <scope>NUCLEOTIDE SEQUENCE [LARGE SCALE GENOMIC DNA]</scope>
    <source>
        <strain evidence="6">JCM 16343</strain>
    </source>
</reference>
<dbReference type="PANTHER" id="PTHR30006">
    <property type="entry name" value="THIAMINE-BINDING PERIPLASMIC PROTEIN-RELATED"/>
    <property type="match status" value="1"/>
</dbReference>
<organism evidence="5 6">
    <name type="scientific">Psychrobacter aestuarii</name>
    <dbReference type="NCBI Taxonomy" id="556327"/>
    <lineage>
        <taxon>Bacteria</taxon>
        <taxon>Pseudomonadati</taxon>
        <taxon>Pseudomonadota</taxon>
        <taxon>Gammaproteobacteria</taxon>
        <taxon>Moraxellales</taxon>
        <taxon>Moraxellaceae</taxon>
        <taxon>Psychrobacter</taxon>
    </lineage>
</organism>
<keyword evidence="2 4" id="KW-0732">Signal</keyword>
<dbReference type="InterPro" id="IPR026045">
    <property type="entry name" value="Ferric-bd"/>
</dbReference>
<dbReference type="Gene3D" id="3.40.190.10">
    <property type="entry name" value="Periplasmic binding protein-like II"/>
    <property type="match status" value="2"/>
</dbReference>
<dbReference type="Proteomes" id="UP001501787">
    <property type="component" value="Unassembled WGS sequence"/>
</dbReference>
<evidence type="ECO:0000313" key="6">
    <source>
        <dbReference type="Proteomes" id="UP001501787"/>
    </source>
</evidence>
<name>A0ABP3FRA4_9GAMM</name>
<feature type="signal peptide" evidence="4">
    <location>
        <begin position="1"/>
        <end position="37"/>
    </location>
</feature>
<dbReference type="InterPro" id="IPR006059">
    <property type="entry name" value="SBP"/>
</dbReference>
<protein>
    <submittedName>
        <fullName evidence="5">Extracellular solute-binding protein</fullName>
    </submittedName>
</protein>
<evidence type="ECO:0000256" key="3">
    <source>
        <dbReference type="SAM" id="MobiDB-lite"/>
    </source>
</evidence>
<dbReference type="CDD" id="cd13542">
    <property type="entry name" value="PBP2_FutA1_ilke"/>
    <property type="match status" value="1"/>
</dbReference>
<evidence type="ECO:0000313" key="5">
    <source>
        <dbReference type="EMBL" id="GAA0321239.1"/>
    </source>
</evidence>
<feature type="region of interest" description="Disordered" evidence="3">
    <location>
        <begin position="50"/>
        <end position="70"/>
    </location>
</feature>
<comment type="caution">
    <text evidence="5">The sequence shown here is derived from an EMBL/GenBank/DDBJ whole genome shotgun (WGS) entry which is preliminary data.</text>
</comment>
<feature type="chain" id="PRO_5046216932" evidence="4">
    <location>
        <begin position="38"/>
        <end position="383"/>
    </location>
</feature>
<sequence length="383" mass="41392">MSSLTLNTLFASRPALKTGLSVAVFGAMLGLAGCNNASNTSEEAATESETTETASEAQSTDAAATDTAATSGDQTVTIYSSRNEQLIQPLLDKYTEQTGVKVELVTDKEGPLMARLKAEGKNTPADMLLTVDAGNLWQASQEGLLQPFTSTVLESNVPAKYRDPKGMWTGLSLRARTIFYDPSKVEASDLSTYADLADPKWKGKLCLRTSKKVYNQSLVASMMEHLGAEKTEEIIRGWVANLATDVFSDDTSMLEAIASGQCEVGIANSYYYGRLLDEKPDFPVKIFWANQDTTGTHVNVSGAGVVANADNADGAVKLMEWLSSDEAQGIYASSDKEYPVKAGVNESEMLKSWGTFKQDDINVQKFGELQTQAIQLMDKAGYK</sequence>
<evidence type="ECO:0000256" key="4">
    <source>
        <dbReference type="SAM" id="SignalP"/>
    </source>
</evidence>
<feature type="compositionally biased region" description="Low complexity" evidence="3">
    <location>
        <begin position="51"/>
        <end position="70"/>
    </location>
</feature>